<dbReference type="Proteomes" id="UP000008068">
    <property type="component" value="Unassembled WGS sequence"/>
</dbReference>
<sequence length="425" mass="47215">MDNGEVDVTVENTAMSTDNGPTVSEKSAHLISCPVNQSTKNIPVSLPEAKRDAPAVEQQGISGTKTNSSDGTSQKKPQEEEETYDRKEAMRLLFRIYDSLQYISEIEESAKRVKRMCEYANGGRISMKSIITLLKKSLKSIEKNLCLSKLKNSTNSCVGDSVFMLFRQMAMGLESSLSEEIIQTLNILQDKKASERILIEQLLAAMSSMFLDLFLLPAIDSKQDRQRNDQYEMISNSSDERSQEQIAHNVPVMESKSSSSNKLLDSLNNKETKLECHQQNVEEEKLNSTVQTQIGVETVVDARQSVGSVSRYGEIQSQNFESMELGSGRDDETSINTDNEVLVSEKATSSKIFPVSQSTEYIPVPSQAPSSSYHASIPEAETDAPTTEQQGISGTEVDKDGTSQKIPQEEETYDRKKNFPKIISN</sequence>
<dbReference type="HOGENOM" id="CLU_645966_0_0_1"/>
<reference evidence="3" key="1">
    <citation type="submission" date="2011-07" db="EMBL/GenBank/DDBJ databases">
        <authorList>
            <consortium name="Caenorhabditis brenneri Sequencing and Analysis Consortium"/>
            <person name="Wilson R.K."/>
        </authorList>
    </citation>
    <scope>NUCLEOTIDE SEQUENCE [LARGE SCALE GENOMIC DNA]</scope>
    <source>
        <strain evidence="3">PB2801</strain>
    </source>
</reference>
<organism evidence="3">
    <name type="scientific">Caenorhabditis brenneri</name>
    <name type="common">Nematode worm</name>
    <dbReference type="NCBI Taxonomy" id="135651"/>
    <lineage>
        <taxon>Eukaryota</taxon>
        <taxon>Metazoa</taxon>
        <taxon>Ecdysozoa</taxon>
        <taxon>Nematoda</taxon>
        <taxon>Chromadorea</taxon>
        <taxon>Rhabditida</taxon>
        <taxon>Rhabditina</taxon>
        <taxon>Rhabditomorpha</taxon>
        <taxon>Rhabditoidea</taxon>
        <taxon>Rhabditidae</taxon>
        <taxon>Peloderinae</taxon>
        <taxon>Caenorhabditis</taxon>
    </lineage>
</organism>
<feature type="region of interest" description="Disordered" evidence="1">
    <location>
        <begin position="1"/>
        <end position="84"/>
    </location>
</feature>
<feature type="compositionally biased region" description="Polar residues" evidence="1">
    <location>
        <begin position="10"/>
        <end position="25"/>
    </location>
</feature>
<evidence type="ECO:0000256" key="1">
    <source>
        <dbReference type="SAM" id="MobiDB-lite"/>
    </source>
</evidence>
<evidence type="ECO:0000313" key="3">
    <source>
        <dbReference type="Proteomes" id="UP000008068"/>
    </source>
</evidence>
<dbReference type="EMBL" id="GL379837">
    <property type="protein sequence ID" value="EGT52485.1"/>
    <property type="molecule type" value="Genomic_DNA"/>
</dbReference>
<keyword evidence="3" id="KW-1185">Reference proteome</keyword>
<feature type="compositionally biased region" description="Polar residues" evidence="1">
    <location>
        <begin position="384"/>
        <end position="393"/>
    </location>
</feature>
<accession>G0N4A4</accession>
<name>G0N4A4_CAEBE</name>
<evidence type="ECO:0000313" key="2">
    <source>
        <dbReference type="EMBL" id="EGT52485.1"/>
    </source>
</evidence>
<dbReference type="InParanoid" id="G0N4A4"/>
<gene>
    <name evidence="2" type="ORF">CAEBREN_26198</name>
</gene>
<dbReference type="AlphaFoldDB" id="G0N4A4"/>
<feature type="region of interest" description="Disordered" evidence="1">
    <location>
        <begin position="363"/>
        <end position="425"/>
    </location>
</feature>
<proteinExistence type="predicted"/>
<feature type="compositionally biased region" description="Polar residues" evidence="1">
    <location>
        <begin position="59"/>
        <end position="75"/>
    </location>
</feature>
<protein>
    <submittedName>
        <fullName evidence="2">Uncharacterized protein</fullName>
    </submittedName>
</protein>